<dbReference type="Proteomes" id="UP000192674">
    <property type="component" value="Unassembled WGS sequence"/>
</dbReference>
<accession>A0A1Y5XK04</accession>
<evidence type="ECO:0000313" key="2">
    <source>
        <dbReference type="Proteomes" id="UP000192674"/>
    </source>
</evidence>
<sequence length="189" mass="21351">MVVRTDRPFRPDDVYDRDQASDGVSRYGAYLARHRGKFLDFDEQPTTGRLEFAANAWRVASSPIMAPPYVKSNPRVQSAEVMWDEFGHMAVDVVIGAKGALTLPRELRYKARGWQRDSLSPRRWFDPQDPQHLTVLPMVLVRVPITLGDLPEPVYRDTATPETLTAKDAVWEICAMLNRVVAGVLDGLD</sequence>
<evidence type="ECO:0000313" key="1">
    <source>
        <dbReference type="EMBL" id="SMC99107.1"/>
    </source>
</evidence>
<dbReference type="AlphaFoldDB" id="A0A1Y5XK04"/>
<organism evidence="1 2">
    <name type="scientific">Kibdelosporangium aridum</name>
    <dbReference type="NCBI Taxonomy" id="2030"/>
    <lineage>
        <taxon>Bacteria</taxon>
        <taxon>Bacillati</taxon>
        <taxon>Actinomycetota</taxon>
        <taxon>Actinomycetes</taxon>
        <taxon>Pseudonocardiales</taxon>
        <taxon>Pseudonocardiaceae</taxon>
        <taxon>Kibdelosporangium</taxon>
    </lineage>
</organism>
<protein>
    <submittedName>
        <fullName evidence="1">Uncharacterized protein</fullName>
    </submittedName>
</protein>
<name>A0A1Y5XK04_KIBAR</name>
<gene>
    <name evidence="1" type="ORF">SAMN05661093_03638</name>
</gene>
<dbReference type="EMBL" id="FWXV01000002">
    <property type="protein sequence ID" value="SMC99107.1"/>
    <property type="molecule type" value="Genomic_DNA"/>
</dbReference>
<reference evidence="1 2" key="1">
    <citation type="submission" date="2017-04" db="EMBL/GenBank/DDBJ databases">
        <authorList>
            <person name="Afonso C.L."/>
            <person name="Miller P.J."/>
            <person name="Scott M.A."/>
            <person name="Spackman E."/>
            <person name="Goraichik I."/>
            <person name="Dimitrov K.M."/>
            <person name="Suarez D.L."/>
            <person name="Swayne D.E."/>
        </authorList>
    </citation>
    <scope>NUCLEOTIDE SEQUENCE [LARGE SCALE GENOMIC DNA]</scope>
    <source>
        <strain evidence="1 2">DSM 43828</strain>
    </source>
</reference>
<keyword evidence="2" id="KW-1185">Reference proteome</keyword>
<proteinExistence type="predicted"/>